<proteinExistence type="predicted"/>
<gene>
    <name evidence="1" type="ORF">NCTC10801_00775</name>
</gene>
<protein>
    <submittedName>
        <fullName evidence="1">Uncharacterized protein</fullName>
    </submittedName>
</protein>
<evidence type="ECO:0000313" key="1">
    <source>
        <dbReference type="EMBL" id="SUT89072.1"/>
    </source>
</evidence>
<organism evidence="1 2">
    <name type="scientific">[Actinobacillus] rossii</name>
    <dbReference type="NCBI Taxonomy" id="123820"/>
    <lineage>
        <taxon>Bacteria</taxon>
        <taxon>Pseudomonadati</taxon>
        <taxon>Pseudomonadota</taxon>
        <taxon>Gammaproteobacteria</taxon>
        <taxon>Pasteurellales</taxon>
        <taxon>Pasteurellaceae</taxon>
    </lineage>
</organism>
<dbReference type="Proteomes" id="UP000254649">
    <property type="component" value="Unassembled WGS sequence"/>
</dbReference>
<sequence>MGLFYCIEMSLSEFLMIYYLHSASLNVDMNK</sequence>
<name>A0A380TN78_9PAST</name>
<reference evidence="1 2" key="1">
    <citation type="submission" date="2018-06" db="EMBL/GenBank/DDBJ databases">
        <authorList>
            <consortium name="Pathogen Informatics"/>
            <person name="Doyle S."/>
        </authorList>
    </citation>
    <scope>NUCLEOTIDE SEQUENCE [LARGE SCALE GENOMIC DNA]</scope>
    <source>
        <strain evidence="1 2">NCTC10801</strain>
    </source>
</reference>
<dbReference type="EMBL" id="UFRQ01000003">
    <property type="protein sequence ID" value="SUT89072.1"/>
    <property type="molecule type" value="Genomic_DNA"/>
</dbReference>
<keyword evidence="2" id="KW-1185">Reference proteome</keyword>
<dbReference type="AlphaFoldDB" id="A0A380TN78"/>
<accession>A0A380TN78</accession>
<evidence type="ECO:0000313" key="2">
    <source>
        <dbReference type="Proteomes" id="UP000254649"/>
    </source>
</evidence>